<evidence type="ECO:0000313" key="1">
    <source>
        <dbReference type="EMBL" id="UJG39742.1"/>
    </source>
</evidence>
<dbReference type="Proteomes" id="UP001201020">
    <property type="component" value="Chromosome"/>
</dbReference>
<name>A0A9Y1BIX6_9ARCH</name>
<accession>A0A9Y1BIX6</accession>
<protein>
    <submittedName>
        <fullName evidence="1">Uncharacterized protein</fullName>
    </submittedName>
</protein>
<reference evidence="1" key="1">
    <citation type="journal article" date="2022" name="Nat. Microbiol.">
        <title>Unique mobile elements and scalable gene flow at the prokaryote-eukaryote boundary revealed by circularized Asgard archaea genomes.</title>
        <authorList>
            <person name="Wu F."/>
            <person name="Speth D.R."/>
            <person name="Philosof A."/>
            <person name="Cremiere A."/>
            <person name="Narayanan A."/>
            <person name="Barco R.A."/>
            <person name="Connon S.A."/>
            <person name="Amend J.P."/>
            <person name="Antoshechkin I.A."/>
            <person name="Orphan V.J."/>
        </authorList>
    </citation>
    <scope>NUCLEOTIDE SEQUENCE</scope>
    <source>
        <strain evidence="1">PM71</strain>
    </source>
</reference>
<dbReference type="EMBL" id="CP084166">
    <property type="protein sequence ID" value="UJG39742.1"/>
    <property type="molecule type" value="Genomic_DNA"/>
</dbReference>
<gene>
    <name evidence="1" type="ORF">K9W45_07690</name>
</gene>
<organism evidence="1">
    <name type="scientific">Candidatus Heimdallarchaeum aukensis</name>
    <dbReference type="NCBI Taxonomy" id="2876573"/>
    <lineage>
        <taxon>Archaea</taxon>
        <taxon>Promethearchaeati</taxon>
        <taxon>Candidatus Heimdallarchaeota</taxon>
        <taxon>Candidatus Heimdallarchaeia (ex Rinke et al. 2021) (nom. nud.)</taxon>
        <taxon>Candidatus Heimdallarchaeales</taxon>
        <taxon>Candidatus Heimdallarchaeaceae</taxon>
        <taxon>Candidatus Heimdallarchaeum</taxon>
    </lineage>
</organism>
<proteinExistence type="predicted"/>
<dbReference type="Gene3D" id="3.20.20.80">
    <property type="entry name" value="Glycosidases"/>
    <property type="match status" value="1"/>
</dbReference>
<dbReference type="AlphaFoldDB" id="A0A9Y1BIX6"/>
<sequence length="333" mass="38104">MSEIVQQIIDSGAIYLVNPALIQTTVDDFLDKYGHLLDVIGLYAKGSNGFTFFPSNNAPKHPNLSIYFHSFCTIADNMGIKVDAFSHVHRDSFLVQNADFREQSSDGEKIDLFACPSHPYINQYNSAIVSEIVQYPVNKLVLDNILFANLKACFCDRCRRLFAQKWNIERDFSYDFLKSRDFYDNWVEFRTTLIENTLREITDSMKQIKNVDLAFVIKADKETSYLTGTEENFGQNIANMLKITNNIITHVNPWTEIPSAGSEDFQNLVNALSPLLELSKTGVEHSLLFWGVNDKEKLDLVLKLSEDLNPNNIYIQDIKPTDFTKLRQINLGF</sequence>